<comment type="caution">
    <text evidence="2">The sequence shown here is derived from an EMBL/GenBank/DDBJ whole genome shotgun (WGS) entry which is preliminary data.</text>
</comment>
<keyword evidence="3" id="KW-1185">Reference proteome</keyword>
<proteinExistence type="predicted"/>
<reference evidence="2 3" key="1">
    <citation type="submission" date="2023-05" db="EMBL/GenBank/DDBJ databases">
        <title>Draft genome sequence of Streptomyces sp. B-S-A6 isolated from a cave soil in Thailand.</title>
        <authorList>
            <person name="Chamroensaksri N."/>
            <person name="Muangham S."/>
        </authorList>
    </citation>
    <scope>NUCLEOTIDE SEQUENCE [LARGE SCALE GENOMIC DNA]</scope>
    <source>
        <strain evidence="2 3">B-S-A6</strain>
    </source>
</reference>
<keyword evidence="1" id="KW-0472">Membrane</keyword>
<dbReference type="Proteomes" id="UP001223978">
    <property type="component" value="Unassembled WGS sequence"/>
</dbReference>
<name>A0ABT6SB78_9ACTN</name>
<protein>
    <recommendedName>
        <fullName evidence="4">DUF304 domain-containing protein</fullName>
    </recommendedName>
</protein>
<accession>A0ABT6SB78</accession>
<feature type="transmembrane region" description="Helical" evidence="1">
    <location>
        <begin position="25"/>
        <end position="45"/>
    </location>
</feature>
<gene>
    <name evidence="2" type="ORF">QIS96_16715</name>
</gene>
<feature type="transmembrane region" description="Helical" evidence="1">
    <location>
        <begin position="51"/>
        <end position="69"/>
    </location>
</feature>
<dbReference type="RefSeq" id="WP_282543396.1">
    <property type="nucleotide sequence ID" value="NZ_JASCIQ010000016.1"/>
</dbReference>
<evidence type="ECO:0000313" key="2">
    <source>
        <dbReference type="EMBL" id="MDI3405456.1"/>
    </source>
</evidence>
<evidence type="ECO:0000313" key="3">
    <source>
        <dbReference type="Proteomes" id="UP001223978"/>
    </source>
</evidence>
<evidence type="ECO:0008006" key="4">
    <source>
        <dbReference type="Google" id="ProtNLM"/>
    </source>
</evidence>
<sequence>MTEPAQAPEVDRVLKRNKGVMTRHVITRLLLGAVLVAAPSVLGSLGAPNHVLTVLPIVPGIYVLLFLLLRVRHGRRLALCERVLRNYPLEYRTRVEKRGSEWRLLGTVYTVKLSTRGQSGAREMRAVNASVVRRWPAGAENGGAWFAGDPAFGGVMVVPGTDDMLFLQPAEWEKYESERAAADPARRDLAERAGISGLVEKEPSTLSAIGG</sequence>
<keyword evidence="1" id="KW-1133">Transmembrane helix</keyword>
<keyword evidence="1" id="KW-0812">Transmembrane</keyword>
<organism evidence="2 3">
    <name type="scientific">Streptomyces cavernicola</name>
    <dbReference type="NCBI Taxonomy" id="3043613"/>
    <lineage>
        <taxon>Bacteria</taxon>
        <taxon>Bacillati</taxon>
        <taxon>Actinomycetota</taxon>
        <taxon>Actinomycetes</taxon>
        <taxon>Kitasatosporales</taxon>
        <taxon>Streptomycetaceae</taxon>
        <taxon>Streptomyces</taxon>
    </lineage>
</organism>
<evidence type="ECO:0000256" key="1">
    <source>
        <dbReference type="SAM" id="Phobius"/>
    </source>
</evidence>
<dbReference type="EMBL" id="JASCIQ010000016">
    <property type="protein sequence ID" value="MDI3405456.1"/>
    <property type="molecule type" value="Genomic_DNA"/>
</dbReference>